<evidence type="ECO:0000313" key="3">
    <source>
        <dbReference type="EMBL" id="SOR32037.1"/>
    </source>
</evidence>
<dbReference type="RefSeq" id="WP_012252533.1">
    <property type="nucleotide sequence ID" value="NZ_CP077638.1"/>
</dbReference>
<feature type="region of interest" description="Disordered" evidence="1">
    <location>
        <begin position="1"/>
        <end position="51"/>
    </location>
</feature>
<dbReference type="Pfam" id="PF18932">
    <property type="entry name" value="DUF5681"/>
    <property type="match status" value="1"/>
</dbReference>
<dbReference type="OMA" id="FMERQGG"/>
<organism evidence="3 4">
    <name type="scientific">Methylorubrum extorquens</name>
    <name type="common">Methylobacterium dichloromethanicum</name>
    <name type="synonym">Methylobacterium extorquens</name>
    <dbReference type="NCBI Taxonomy" id="408"/>
    <lineage>
        <taxon>Bacteria</taxon>
        <taxon>Pseudomonadati</taxon>
        <taxon>Pseudomonadota</taxon>
        <taxon>Alphaproteobacteria</taxon>
        <taxon>Hyphomicrobiales</taxon>
        <taxon>Methylobacteriaceae</taxon>
        <taxon>Methylorubrum</taxon>
    </lineage>
</organism>
<dbReference type="Proteomes" id="UP000233769">
    <property type="component" value="Chromosome tk0001"/>
</dbReference>
<feature type="region of interest" description="Disordered" evidence="1">
    <location>
        <begin position="148"/>
        <end position="184"/>
    </location>
</feature>
<dbReference type="GeneID" id="72988162"/>
<evidence type="ECO:0000313" key="4">
    <source>
        <dbReference type="Proteomes" id="UP000233769"/>
    </source>
</evidence>
<feature type="domain" description="DUF5681" evidence="2">
    <location>
        <begin position="31"/>
        <end position="101"/>
    </location>
</feature>
<protein>
    <recommendedName>
        <fullName evidence="2">DUF5681 domain-containing protein</fullName>
    </recommendedName>
</protein>
<proteinExistence type="predicted"/>
<evidence type="ECO:0000259" key="2">
    <source>
        <dbReference type="Pfam" id="PF18932"/>
    </source>
</evidence>
<dbReference type="EMBL" id="LT962688">
    <property type="protein sequence ID" value="SOR32037.1"/>
    <property type="molecule type" value="Genomic_DNA"/>
</dbReference>
<gene>
    <name evidence="3" type="ORF">TK0001_5471</name>
</gene>
<sequence>MSKRQRTGVPLGADDSGSADYEVGYGRPPRASRFKPGQCGNPKGRPRKPKTLMEAVERELDRTAVVREGGREKRLTKREVVSRQLVDASCRGQLGATRLLRDFGGGVMIERGPPSDPVLTPAHPIDATDHQIIASFAAMIQARAQIDPAAAPNASAADDDADALGEAGPPQQGFAASLPPPACH</sequence>
<dbReference type="AlphaFoldDB" id="A0A2N9AXI3"/>
<dbReference type="InterPro" id="IPR043736">
    <property type="entry name" value="DUF5681"/>
</dbReference>
<name>A0A2N9AXI3_METEX</name>
<reference evidence="4" key="1">
    <citation type="submission" date="2017-10" db="EMBL/GenBank/DDBJ databases">
        <authorList>
            <person name="Regsiter A."/>
            <person name="William W."/>
        </authorList>
    </citation>
    <scope>NUCLEOTIDE SEQUENCE [LARGE SCALE GENOMIC DNA]</scope>
</reference>
<accession>A0A2N9AXI3</accession>
<evidence type="ECO:0000256" key="1">
    <source>
        <dbReference type="SAM" id="MobiDB-lite"/>
    </source>
</evidence>